<accession>A0AAW1IY54</accession>
<protein>
    <submittedName>
        <fullName evidence="1">Uncharacterized protein</fullName>
    </submittedName>
</protein>
<comment type="caution">
    <text evidence="1">The sequence shown here is derived from an EMBL/GenBank/DDBJ whole genome shotgun (WGS) entry which is preliminary data.</text>
</comment>
<keyword evidence="2" id="KW-1185">Reference proteome</keyword>
<evidence type="ECO:0000313" key="1">
    <source>
        <dbReference type="EMBL" id="KAK9695102.1"/>
    </source>
</evidence>
<organism evidence="1 2">
    <name type="scientific">Popillia japonica</name>
    <name type="common">Japanese beetle</name>
    <dbReference type="NCBI Taxonomy" id="7064"/>
    <lineage>
        <taxon>Eukaryota</taxon>
        <taxon>Metazoa</taxon>
        <taxon>Ecdysozoa</taxon>
        <taxon>Arthropoda</taxon>
        <taxon>Hexapoda</taxon>
        <taxon>Insecta</taxon>
        <taxon>Pterygota</taxon>
        <taxon>Neoptera</taxon>
        <taxon>Endopterygota</taxon>
        <taxon>Coleoptera</taxon>
        <taxon>Polyphaga</taxon>
        <taxon>Scarabaeiformia</taxon>
        <taxon>Scarabaeidae</taxon>
        <taxon>Rutelinae</taxon>
        <taxon>Popillia</taxon>
    </lineage>
</organism>
<evidence type="ECO:0000313" key="2">
    <source>
        <dbReference type="Proteomes" id="UP001458880"/>
    </source>
</evidence>
<proteinExistence type="predicted"/>
<dbReference type="AlphaFoldDB" id="A0AAW1IY54"/>
<name>A0AAW1IY54_POPJA</name>
<reference evidence="1 2" key="1">
    <citation type="journal article" date="2024" name="BMC Genomics">
        <title>De novo assembly and annotation of Popillia japonica's genome with initial clues to its potential as an invasive pest.</title>
        <authorList>
            <person name="Cucini C."/>
            <person name="Boschi S."/>
            <person name="Funari R."/>
            <person name="Cardaioli E."/>
            <person name="Iannotti N."/>
            <person name="Marturano G."/>
            <person name="Paoli F."/>
            <person name="Bruttini M."/>
            <person name="Carapelli A."/>
            <person name="Frati F."/>
            <person name="Nardi F."/>
        </authorList>
    </citation>
    <scope>NUCLEOTIDE SEQUENCE [LARGE SCALE GENOMIC DNA]</scope>
    <source>
        <strain evidence="1">DMR45628</strain>
    </source>
</reference>
<gene>
    <name evidence="1" type="ORF">QE152_g33109</name>
</gene>
<sequence length="82" mass="9309">MPSEALTKKQITIVDKETLLVAQTRRACWLARLAKNEQKMSSEALTKKQITIVDKETLLVAQVCQESAKDAIRNPNKERSRL</sequence>
<dbReference type="Proteomes" id="UP001458880">
    <property type="component" value="Unassembled WGS sequence"/>
</dbReference>
<dbReference type="EMBL" id="JASPKY010000492">
    <property type="protein sequence ID" value="KAK9695102.1"/>
    <property type="molecule type" value="Genomic_DNA"/>
</dbReference>